<proteinExistence type="predicted"/>
<reference evidence="2" key="1">
    <citation type="submission" date="2020-04" db="EMBL/GenBank/DDBJ databases">
        <title>Deep metagenomics examines the oral microbiome during advanced dental caries in children, revealing novel taxa and co-occurrences with host molecules.</title>
        <authorList>
            <person name="Baker J.L."/>
            <person name="Morton J.T."/>
            <person name="Dinis M."/>
            <person name="Alvarez R."/>
            <person name="Tran N.C."/>
            <person name="Knight R."/>
            <person name="Edlund A."/>
        </authorList>
    </citation>
    <scope>NUCLEOTIDE SEQUENCE</scope>
    <source>
        <strain evidence="2">JCVI_32_bin.50</strain>
    </source>
</reference>
<sequence>MGKWNIFRVNVPATARGMKLPILTVAPIIPMTMVATVWAIPAILAPSASPPPPSSGMGGGGGRTEAMAAVIKSAGLISKPI</sequence>
<organism evidence="2 3">
    <name type="scientific">Prevotella nigrescens</name>
    <dbReference type="NCBI Taxonomy" id="28133"/>
    <lineage>
        <taxon>Bacteria</taxon>
        <taxon>Pseudomonadati</taxon>
        <taxon>Bacteroidota</taxon>
        <taxon>Bacteroidia</taxon>
        <taxon>Bacteroidales</taxon>
        <taxon>Prevotellaceae</taxon>
        <taxon>Prevotella</taxon>
    </lineage>
</organism>
<name>A0A9D6AA80_9BACT</name>
<feature type="transmembrane region" description="Helical" evidence="1">
    <location>
        <begin position="20"/>
        <end position="44"/>
    </location>
</feature>
<dbReference type="Proteomes" id="UP000787419">
    <property type="component" value="Unassembled WGS sequence"/>
</dbReference>
<gene>
    <name evidence="2" type="ORF">HXN55_07395</name>
</gene>
<keyword evidence="1" id="KW-1133">Transmembrane helix</keyword>
<evidence type="ECO:0000256" key="1">
    <source>
        <dbReference type="SAM" id="Phobius"/>
    </source>
</evidence>
<protein>
    <submittedName>
        <fullName evidence="2">Uncharacterized protein</fullName>
    </submittedName>
</protein>
<dbReference type="EMBL" id="JABZTM010000076">
    <property type="protein sequence ID" value="MBF1447186.1"/>
    <property type="molecule type" value="Genomic_DNA"/>
</dbReference>
<evidence type="ECO:0000313" key="3">
    <source>
        <dbReference type="Proteomes" id="UP000787419"/>
    </source>
</evidence>
<evidence type="ECO:0000313" key="2">
    <source>
        <dbReference type="EMBL" id="MBF1447186.1"/>
    </source>
</evidence>
<dbReference type="AlphaFoldDB" id="A0A9D6AA80"/>
<accession>A0A9D6AA80</accession>
<keyword evidence="1" id="KW-0472">Membrane</keyword>
<comment type="caution">
    <text evidence="2">The sequence shown here is derived from an EMBL/GenBank/DDBJ whole genome shotgun (WGS) entry which is preliminary data.</text>
</comment>
<keyword evidence="1" id="KW-0812">Transmembrane</keyword>